<proteinExistence type="predicted"/>
<dbReference type="Proteomes" id="UP000320359">
    <property type="component" value="Unassembled WGS sequence"/>
</dbReference>
<keyword evidence="2" id="KW-0808">Transferase</keyword>
<dbReference type="PANTHER" id="PTHR45947">
    <property type="entry name" value="SULFOQUINOVOSYL TRANSFERASE SQD2"/>
    <property type="match status" value="1"/>
</dbReference>
<evidence type="ECO:0000259" key="1">
    <source>
        <dbReference type="Pfam" id="PF00534"/>
    </source>
</evidence>
<dbReference type="EMBL" id="VJWL01000001">
    <property type="protein sequence ID" value="TRW50187.1"/>
    <property type="molecule type" value="Genomic_DNA"/>
</dbReference>
<dbReference type="SUPFAM" id="SSF53756">
    <property type="entry name" value="UDP-Glycosyltransferase/glycogen phosphorylase"/>
    <property type="match status" value="1"/>
</dbReference>
<gene>
    <name evidence="2" type="ORF">FM042_04960</name>
</gene>
<name>A0A552X589_9GAMM</name>
<dbReference type="InterPro" id="IPR050194">
    <property type="entry name" value="Glycosyltransferase_grp1"/>
</dbReference>
<dbReference type="CDD" id="cd03794">
    <property type="entry name" value="GT4_WbuB-like"/>
    <property type="match status" value="1"/>
</dbReference>
<dbReference type="Gene3D" id="3.40.50.2000">
    <property type="entry name" value="Glycogen Phosphorylase B"/>
    <property type="match status" value="2"/>
</dbReference>
<organism evidence="2 3">
    <name type="scientific">Aliidiomarina halalkaliphila</name>
    <dbReference type="NCBI Taxonomy" id="2593535"/>
    <lineage>
        <taxon>Bacteria</taxon>
        <taxon>Pseudomonadati</taxon>
        <taxon>Pseudomonadota</taxon>
        <taxon>Gammaproteobacteria</taxon>
        <taxon>Alteromonadales</taxon>
        <taxon>Idiomarinaceae</taxon>
        <taxon>Aliidiomarina</taxon>
    </lineage>
</organism>
<comment type="caution">
    <text evidence="2">The sequence shown here is derived from an EMBL/GenBank/DDBJ whole genome shotgun (WGS) entry which is preliminary data.</text>
</comment>
<dbReference type="Pfam" id="PF00534">
    <property type="entry name" value="Glycos_transf_1"/>
    <property type="match status" value="1"/>
</dbReference>
<protein>
    <submittedName>
        <fullName evidence="2">Glycosyltransferase family 4 protein</fullName>
    </submittedName>
</protein>
<evidence type="ECO:0000313" key="2">
    <source>
        <dbReference type="EMBL" id="TRW50187.1"/>
    </source>
</evidence>
<dbReference type="RefSeq" id="WP_143234907.1">
    <property type="nucleotide sequence ID" value="NZ_VJWL01000001.1"/>
</dbReference>
<dbReference type="AlphaFoldDB" id="A0A552X589"/>
<dbReference type="InterPro" id="IPR001296">
    <property type="entry name" value="Glyco_trans_1"/>
</dbReference>
<feature type="domain" description="Glycosyl transferase family 1" evidence="1">
    <location>
        <begin position="208"/>
        <end position="377"/>
    </location>
</feature>
<evidence type="ECO:0000313" key="3">
    <source>
        <dbReference type="Proteomes" id="UP000320359"/>
    </source>
</evidence>
<dbReference type="PANTHER" id="PTHR45947:SF3">
    <property type="entry name" value="SULFOQUINOVOSYL TRANSFERASE SQD2"/>
    <property type="match status" value="1"/>
</dbReference>
<accession>A0A552X589</accession>
<dbReference type="GO" id="GO:0016758">
    <property type="term" value="F:hexosyltransferase activity"/>
    <property type="evidence" value="ECO:0007669"/>
    <property type="project" value="TreeGrafter"/>
</dbReference>
<sequence>MNLLLVIDDYLPNSTRVSAKMVHELAVELVKGGNSVTVLTPGEKHQSVKVVKDKLDGVTVWRFRCPPVKDVSRPRRLINESLLSFRAWRAIKPELSTMEVDGIVYYSPTIFFGGLVSKLKRFFYCKAYLILRDFFPQWAIDAKIISEYSPVTRYLKFFEAKNYKVADCVGVMSEKNIDVLHRHQPSINNVEVLRNWVSHNVFLPIESSWRQKLGLEEKVIYLYGGNIGKAQDMLNLVRLAKSLEFEERAHFVIVGQGESYQEVSDYINHNELNNVTLMPSISQNEFKVLLSEADVGLFSLSYAHTAHNFPGKILGYISNSLPILGSVNPGNDLMPLINSHGAGFVFENGDDEALARAALDLATCDDLRKTCGRRARQLLEDYFSVESAARKVLAKLKC</sequence>
<reference evidence="2 3" key="1">
    <citation type="submission" date="2019-07" db="EMBL/GenBank/DDBJ databases">
        <authorList>
            <person name="Yang M."/>
            <person name="Zhao D."/>
            <person name="Xiang H."/>
        </authorList>
    </citation>
    <scope>NUCLEOTIDE SEQUENCE [LARGE SCALE GENOMIC DNA]</scope>
    <source>
        <strain evidence="2 3">IM1326</strain>
    </source>
</reference>
<keyword evidence="3" id="KW-1185">Reference proteome</keyword>
<dbReference type="OrthoDB" id="9787293at2"/>